<dbReference type="AlphaFoldDB" id="A0A3D6ASR2"/>
<evidence type="ECO:0000313" key="3">
    <source>
        <dbReference type="Proteomes" id="UP000325055"/>
    </source>
</evidence>
<gene>
    <name evidence="2" type="ORF">F2Y81_26520</name>
    <name evidence="1" type="ORF">F2Y86_05690</name>
</gene>
<proteinExistence type="predicted"/>
<dbReference type="EMBL" id="VVYV01000077">
    <property type="protein sequence ID" value="KAA5412205.1"/>
    <property type="molecule type" value="Genomic_DNA"/>
</dbReference>
<dbReference type="EMBL" id="VVYW01000004">
    <property type="protein sequence ID" value="KAA5410190.1"/>
    <property type="molecule type" value="Genomic_DNA"/>
</dbReference>
<sequence>MANIILLFCMQNEFYAFLFPIQNTLGYTTDCSIPFGCKNTKKFQMELFALQENTPIFAPEFMS</sequence>
<dbReference type="Proteomes" id="UP000325055">
    <property type="component" value="Unassembled WGS sequence"/>
</dbReference>
<protein>
    <submittedName>
        <fullName evidence="1">Uncharacterized protein</fullName>
    </submittedName>
</protein>
<evidence type="ECO:0000313" key="1">
    <source>
        <dbReference type="EMBL" id="KAA5410190.1"/>
    </source>
</evidence>
<evidence type="ECO:0000313" key="4">
    <source>
        <dbReference type="Proteomes" id="UP000448877"/>
    </source>
</evidence>
<evidence type="ECO:0000313" key="2">
    <source>
        <dbReference type="EMBL" id="KAA5412205.1"/>
    </source>
</evidence>
<organism evidence="1 3">
    <name type="scientific">Bacteroides cellulosilyticus</name>
    <dbReference type="NCBI Taxonomy" id="246787"/>
    <lineage>
        <taxon>Bacteria</taxon>
        <taxon>Pseudomonadati</taxon>
        <taxon>Bacteroidota</taxon>
        <taxon>Bacteroidia</taxon>
        <taxon>Bacteroidales</taxon>
        <taxon>Bacteroidaceae</taxon>
        <taxon>Bacteroides</taxon>
    </lineage>
</organism>
<reference evidence="3 4" key="1">
    <citation type="journal article" date="2019" name="Nat. Med.">
        <title>A library of human gut bacterial isolates paired with longitudinal multiomics data enables mechanistic microbiome research.</title>
        <authorList>
            <person name="Poyet M."/>
            <person name="Groussin M."/>
            <person name="Gibbons S.M."/>
            <person name="Avila-Pacheco J."/>
            <person name="Jiang X."/>
            <person name="Kearney S.M."/>
            <person name="Perrotta A.R."/>
            <person name="Berdy B."/>
            <person name="Zhao S."/>
            <person name="Lieberman T.D."/>
            <person name="Swanson P.K."/>
            <person name="Smith M."/>
            <person name="Roesemann S."/>
            <person name="Alexander J.E."/>
            <person name="Rich S.A."/>
            <person name="Livny J."/>
            <person name="Vlamakis H."/>
            <person name="Clish C."/>
            <person name="Bullock K."/>
            <person name="Deik A."/>
            <person name="Scott J."/>
            <person name="Pierce K.A."/>
            <person name="Xavier R.J."/>
            <person name="Alm E.J."/>
        </authorList>
    </citation>
    <scope>NUCLEOTIDE SEQUENCE [LARGE SCALE GENOMIC DNA]</scope>
    <source>
        <strain evidence="2 4">BIOML-A6</strain>
        <strain evidence="1 3">BIOML-A7</strain>
    </source>
</reference>
<accession>A0A3D6ASR2</accession>
<name>A0A3D6ASR2_9BACE</name>
<dbReference type="Proteomes" id="UP000448877">
    <property type="component" value="Unassembled WGS sequence"/>
</dbReference>
<comment type="caution">
    <text evidence="1">The sequence shown here is derived from an EMBL/GenBank/DDBJ whole genome shotgun (WGS) entry which is preliminary data.</text>
</comment>